<name>A0AAE1RBS4_9SOLA</name>
<proteinExistence type="predicted"/>
<feature type="region of interest" description="Disordered" evidence="1">
    <location>
        <begin position="104"/>
        <end position="124"/>
    </location>
</feature>
<organism evidence="2 3">
    <name type="scientific">Anisodus tanguticus</name>
    <dbReference type="NCBI Taxonomy" id="243964"/>
    <lineage>
        <taxon>Eukaryota</taxon>
        <taxon>Viridiplantae</taxon>
        <taxon>Streptophyta</taxon>
        <taxon>Embryophyta</taxon>
        <taxon>Tracheophyta</taxon>
        <taxon>Spermatophyta</taxon>
        <taxon>Magnoliopsida</taxon>
        <taxon>eudicotyledons</taxon>
        <taxon>Gunneridae</taxon>
        <taxon>Pentapetalae</taxon>
        <taxon>asterids</taxon>
        <taxon>lamiids</taxon>
        <taxon>Solanales</taxon>
        <taxon>Solanaceae</taxon>
        <taxon>Solanoideae</taxon>
        <taxon>Hyoscyameae</taxon>
        <taxon>Anisodus</taxon>
    </lineage>
</organism>
<dbReference type="AlphaFoldDB" id="A0AAE1RBS4"/>
<evidence type="ECO:0000256" key="1">
    <source>
        <dbReference type="SAM" id="MobiDB-lite"/>
    </source>
</evidence>
<evidence type="ECO:0000313" key="2">
    <source>
        <dbReference type="EMBL" id="KAK4349244.1"/>
    </source>
</evidence>
<dbReference type="Proteomes" id="UP001291623">
    <property type="component" value="Unassembled WGS sequence"/>
</dbReference>
<keyword evidence="3" id="KW-1185">Reference proteome</keyword>
<accession>A0AAE1RBS4</accession>
<dbReference type="EMBL" id="JAVYJV010000017">
    <property type="protein sequence ID" value="KAK4349244.1"/>
    <property type="molecule type" value="Genomic_DNA"/>
</dbReference>
<evidence type="ECO:0000313" key="3">
    <source>
        <dbReference type="Proteomes" id="UP001291623"/>
    </source>
</evidence>
<dbReference type="PANTHER" id="PTHR46238">
    <property type="entry name" value="REVERSE TRANSCRIPTASE DOMAIN-CONTAINING PROTEIN"/>
    <property type="match status" value="1"/>
</dbReference>
<sequence length="159" mass="18431">MREARLRWFGHVQRRDIDAPVRRCERLVMEGFSRGRGKPKKYWGEVIRRDMAQVQLTEDMTLDIGLWRTQIRGLKETTALPTKIEVWSAVDKVQTIIDEVDKTEHEQVKSSGNDVQDENVGSEPQQSQLLKLGMVQGKYLYEAIGSYLPVANILDKRFK</sequence>
<reference evidence="2" key="1">
    <citation type="submission" date="2023-12" db="EMBL/GenBank/DDBJ databases">
        <title>Genome assembly of Anisodus tanguticus.</title>
        <authorList>
            <person name="Wang Y.-J."/>
        </authorList>
    </citation>
    <scope>NUCLEOTIDE SEQUENCE</scope>
    <source>
        <strain evidence="2">KB-2021</strain>
        <tissue evidence="2">Leaf</tissue>
    </source>
</reference>
<gene>
    <name evidence="2" type="ORF">RND71_031999</name>
</gene>
<comment type="caution">
    <text evidence="2">The sequence shown here is derived from an EMBL/GenBank/DDBJ whole genome shotgun (WGS) entry which is preliminary data.</text>
</comment>
<protein>
    <submittedName>
        <fullName evidence="2">Uncharacterized protein</fullName>
    </submittedName>
</protein>
<dbReference type="PANTHER" id="PTHR46238:SF8">
    <property type="entry name" value="ENDONUCLEASE_EXONUCLEASE_PHOSPHATASE DOMAIN-CONTAINING PROTEIN"/>
    <property type="match status" value="1"/>
</dbReference>